<dbReference type="EMBL" id="JAGMWT010000021">
    <property type="protein sequence ID" value="KAH7112547.1"/>
    <property type="molecule type" value="Genomic_DNA"/>
</dbReference>
<dbReference type="AlphaFoldDB" id="A0A9P9IA74"/>
<organism evidence="1 2">
    <name type="scientific">Dendryphion nanum</name>
    <dbReference type="NCBI Taxonomy" id="256645"/>
    <lineage>
        <taxon>Eukaryota</taxon>
        <taxon>Fungi</taxon>
        <taxon>Dikarya</taxon>
        <taxon>Ascomycota</taxon>
        <taxon>Pezizomycotina</taxon>
        <taxon>Dothideomycetes</taxon>
        <taxon>Pleosporomycetidae</taxon>
        <taxon>Pleosporales</taxon>
        <taxon>Torulaceae</taxon>
        <taxon>Dendryphion</taxon>
    </lineage>
</organism>
<sequence>MHSNPILPLNQSRHMSPRTLSNAALKTLFLMRTHIQALESWHSLHLSKEQTMVHMHVHRRPILLSPLRWESQIQNLMQIYSYLESRTDRLESRIRGCFRRDIALVQHEKAVAIFTQLIELHKTQLRVVDEFIDLVGAITHQYDHLPHCRGSQYSSAETETYRTAELQAVLLVYQKTTKEYVRQILSLLRQMRPEIAAATEHVFQDGPVLWWAEDVDAYLREETVSFIEGRRLEELAMPRWREY</sequence>
<comment type="caution">
    <text evidence="1">The sequence shown here is derived from an EMBL/GenBank/DDBJ whole genome shotgun (WGS) entry which is preliminary data.</text>
</comment>
<keyword evidence="2" id="KW-1185">Reference proteome</keyword>
<protein>
    <submittedName>
        <fullName evidence="1">Uncharacterized protein</fullName>
    </submittedName>
</protein>
<gene>
    <name evidence="1" type="ORF">B0J11DRAFT_511821</name>
</gene>
<accession>A0A9P9IA74</accession>
<evidence type="ECO:0000313" key="1">
    <source>
        <dbReference type="EMBL" id="KAH7112547.1"/>
    </source>
</evidence>
<dbReference type="Proteomes" id="UP000700596">
    <property type="component" value="Unassembled WGS sequence"/>
</dbReference>
<name>A0A9P9IA74_9PLEO</name>
<evidence type="ECO:0000313" key="2">
    <source>
        <dbReference type="Proteomes" id="UP000700596"/>
    </source>
</evidence>
<reference evidence="1" key="1">
    <citation type="journal article" date="2021" name="Nat. Commun.">
        <title>Genetic determinants of endophytism in the Arabidopsis root mycobiome.</title>
        <authorList>
            <person name="Mesny F."/>
            <person name="Miyauchi S."/>
            <person name="Thiergart T."/>
            <person name="Pickel B."/>
            <person name="Atanasova L."/>
            <person name="Karlsson M."/>
            <person name="Huettel B."/>
            <person name="Barry K.W."/>
            <person name="Haridas S."/>
            <person name="Chen C."/>
            <person name="Bauer D."/>
            <person name="Andreopoulos W."/>
            <person name="Pangilinan J."/>
            <person name="LaButti K."/>
            <person name="Riley R."/>
            <person name="Lipzen A."/>
            <person name="Clum A."/>
            <person name="Drula E."/>
            <person name="Henrissat B."/>
            <person name="Kohler A."/>
            <person name="Grigoriev I.V."/>
            <person name="Martin F.M."/>
            <person name="Hacquard S."/>
        </authorList>
    </citation>
    <scope>NUCLEOTIDE SEQUENCE</scope>
    <source>
        <strain evidence="1">MPI-CAGE-CH-0243</strain>
    </source>
</reference>
<proteinExistence type="predicted"/>